<accession>Q21QD4</accession>
<dbReference type="Proteomes" id="UP000008332">
    <property type="component" value="Plasmid unnamed1"/>
</dbReference>
<dbReference type="EMBL" id="CP000268">
    <property type="protein sequence ID" value="ABD72011.1"/>
    <property type="molecule type" value="Genomic_DNA"/>
</dbReference>
<keyword evidence="1" id="KW-0614">Plasmid</keyword>
<dbReference type="AlphaFoldDB" id="Q21QD4"/>
<proteinExistence type="predicted"/>
<keyword evidence="2" id="KW-1185">Reference proteome</keyword>
<protein>
    <submittedName>
        <fullName evidence="1">Uncharacterized protein</fullName>
    </submittedName>
</protein>
<geneLocation type="plasmid" evidence="2">
    <name>pDSM15236</name>
</geneLocation>
<evidence type="ECO:0000313" key="2">
    <source>
        <dbReference type="Proteomes" id="UP000008332"/>
    </source>
</evidence>
<evidence type="ECO:0000313" key="1">
    <source>
        <dbReference type="EMBL" id="ABD72011.1"/>
    </source>
</evidence>
<dbReference type="KEGG" id="rfr:Rfer_4325"/>
<gene>
    <name evidence="1" type="ordered locus">Rfer_4325</name>
</gene>
<dbReference type="HOGENOM" id="CLU_2289454_0_0_4"/>
<reference evidence="2" key="1">
    <citation type="submission" date="2006-02" db="EMBL/GenBank/DDBJ databases">
        <title>Complete sequence of plasmid 1 of Rhodoferax ferrireducens DSM 15236.</title>
        <authorList>
            <person name="Copeland A."/>
            <person name="Lucas S."/>
            <person name="Lapidus A."/>
            <person name="Barry K."/>
            <person name="Detter J.C."/>
            <person name="Glavina del Rio T."/>
            <person name="Hammon N."/>
            <person name="Israni S."/>
            <person name="Pitluck S."/>
            <person name="Brettin T."/>
            <person name="Bruce D."/>
            <person name="Han C."/>
            <person name="Tapia R."/>
            <person name="Gilna P."/>
            <person name="Kiss H."/>
            <person name="Schmutz J."/>
            <person name="Larimer F."/>
            <person name="Land M."/>
            <person name="Kyrpides N."/>
            <person name="Ivanova N."/>
            <person name="Richardson P."/>
        </authorList>
    </citation>
    <scope>NUCLEOTIDE SEQUENCE [LARGE SCALE GENOMIC DNA]</scope>
    <source>
        <strain evidence="2">ATCC BAA-621 / DSM 15236 / T118</strain>
        <plasmid evidence="2">Plasmid pDSM15236</plasmid>
    </source>
</reference>
<organism evidence="1 2">
    <name type="scientific">Albidiferax ferrireducens (strain ATCC BAA-621 / DSM 15236 / T118)</name>
    <name type="common">Rhodoferax ferrireducens</name>
    <dbReference type="NCBI Taxonomy" id="338969"/>
    <lineage>
        <taxon>Bacteria</taxon>
        <taxon>Pseudomonadati</taxon>
        <taxon>Pseudomonadota</taxon>
        <taxon>Betaproteobacteria</taxon>
        <taxon>Burkholderiales</taxon>
        <taxon>Comamonadaceae</taxon>
        <taxon>Rhodoferax</taxon>
    </lineage>
</organism>
<name>Q21QD4_ALBFT</name>
<sequence>MFDRDARSFASAAIARVPALVCECILERLLQSSDGHGFVDPRVDNRQTVVSPHVIKPVAGSDDFWCEQLGRATRLQIIVGVTGVNCDNVCHANESMKLHRW</sequence>